<organism evidence="8 10">
    <name type="scientific">Orrella dioscoreae</name>
    <dbReference type="NCBI Taxonomy" id="1851544"/>
    <lineage>
        <taxon>Bacteria</taxon>
        <taxon>Pseudomonadati</taxon>
        <taxon>Pseudomonadota</taxon>
        <taxon>Betaproteobacteria</taxon>
        <taxon>Burkholderiales</taxon>
        <taxon>Alcaligenaceae</taxon>
        <taxon>Orrella</taxon>
    </lineage>
</organism>
<feature type="binding site" evidence="5">
    <location>
        <begin position="499"/>
        <end position="500"/>
    </location>
    <ligand>
        <name>FAD</name>
        <dbReference type="ChEBI" id="CHEBI:57692"/>
    </ligand>
</feature>
<proteinExistence type="inferred from homology"/>
<dbReference type="SUPFAM" id="SSF51905">
    <property type="entry name" value="FAD/NAD(P)-binding domain"/>
    <property type="match status" value="1"/>
</dbReference>
<comment type="similarity">
    <text evidence="2 6">Belongs to the GMC oxidoreductase family.</text>
</comment>
<dbReference type="InterPro" id="IPR007867">
    <property type="entry name" value="GMC_OxRtase_C"/>
</dbReference>
<dbReference type="Gene3D" id="3.50.50.60">
    <property type="entry name" value="FAD/NAD(P)-binding domain"/>
    <property type="match status" value="2"/>
</dbReference>
<keyword evidence="4 5" id="KW-0274">FAD</keyword>
<dbReference type="Gene3D" id="3.30.560.10">
    <property type="entry name" value="Glucose Oxidase, domain 3"/>
    <property type="match status" value="1"/>
</dbReference>
<dbReference type="Pfam" id="PF05199">
    <property type="entry name" value="GMC_oxred_C"/>
    <property type="match status" value="1"/>
</dbReference>
<evidence type="ECO:0000313" key="9">
    <source>
        <dbReference type="EMBL" id="SOE46918.1"/>
    </source>
</evidence>
<dbReference type="SUPFAM" id="SSF54373">
    <property type="entry name" value="FAD-linked reductases, C-terminal domain"/>
    <property type="match status" value="1"/>
</dbReference>
<dbReference type="AlphaFoldDB" id="A0A1C3K4X1"/>
<dbReference type="EMBL" id="FLRC01000033">
    <property type="protein sequence ID" value="SBT26561.1"/>
    <property type="molecule type" value="Genomic_DNA"/>
</dbReference>
<accession>A0A1C3K4X1</accession>
<evidence type="ECO:0000313" key="8">
    <source>
        <dbReference type="EMBL" id="SBT26561.1"/>
    </source>
</evidence>
<evidence type="ECO:0000256" key="5">
    <source>
        <dbReference type="PIRSR" id="PIRSR000137-2"/>
    </source>
</evidence>
<reference evidence="8 10" key="1">
    <citation type="submission" date="2016-06" db="EMBL/GenBank/DDBJ databases">
        <authorList>
            <person name="Kjaerup R.B."/>
            <person name="Dalgaard T.S."/>
            <person name="Juul-Madsen H.R."/>
        </authorList>
    </citation>
    <scope>NUCLEOTIDE SEQUENCE [LARGE SCALE GENOMIC DNA]</scope>
    <source>
        <strain evidence="8">Orrdi1</strain>
    </source>
</reference>
<evidence type="ECO:0000256" key="3">
    <source>
        <dbReference type="ARBA" id="ARBA00022630"/>
    </source>
</evidence>
<evidence type="ECO:0000313" key="10">
    <source>
        <dbReference type="Proteomes" id="UP000078558"/>
    </source>
</evidence>
<dbReference type="InterPro" id="IPR000172">
    <property type="entry name" value="GMC_OxRdtase_N"/>
</dbReference>
<dbReference type="KEGG" id="odi:ODI_R0536"/>
<evidence type="ECO:0000256" key="6">
    <source>
        <dbReference type="RuleBase" id="RU003968"/>
    </source>
</evidence>
<evidence type="ECO:0000256" key="1">
    <source>
        <dbReference type="ARBA" id="ARBA00001974"/>
    </source>
</evidence>
<dbReference type="EMBL" id="LT907988">
    <property type="protein sequence ID" value="SOE46918.1"/>
    <property type="molecule type" value="Genomic_DNA"/>
</dbReference>
<keyword evidence="3 6" id="KW-0285">Flavoprotein</keyword>
<evidence type="ECO:0000259" key="7">
    <source>
        <dbReference type="PROSITE" id="PS00623"/>
    </source>
</evidence>
<dbReference type="GO" id="GO:0050660">
    <property type="term" value="F:flavin adenine dinucleotide binding"/>
    <property type="evidence" value="ECO:0007669"/>
    <property type="project" value="InterPro"/>
</dbReference>
<feature type="domain" description="Glucose-methanol-choline oxidoreductase N-terminal" evidence="7">
    <location>
        <begin position="88"/>
        <end position="111"/>
    </location>
</feature>
<dbReference type="Proteomes" id="UP000078558">
    <property type="component" value="Chromosome I"/>
</dbReference>
<dbReference type="EC" id="1.1.99.1" evidence="8"/>
<keyword evidence="8" id="KW-0560">Oxidoreductase</keyword>
<dbReference type="Gene3D" id="3.30.410.40">
    <property type="match status" value="1"/>
</dbReference>
<reference evidence="9 10" key="2">
    <citation type="submission" date="2017-08" db="EMBL/GenBank/DDBJ databases">
        <authorList>
            <person name="de Groot N.N."/>
        </authorList>
    </citation>
    <scope>NUCLEOTIDE SEQUENCE [LARGE SCALE GENOMIC DNA]</scope>
    <source>
        <strain evidence="9">Orrdi1</strain>
    </source>
</reference>
<comment type="cofactor">
    <cofactor evidence="1 5">
        <name>FAD</name>
        <dbReference type="ChEBI" id="CHEBI:57692"/>
    </cofactor>
</comment>
<dbReference type="PROSITE" id="PS00623">
    <property type="entry name" value="GMC_OXRED_1"/>
    <property type="match status" value="1"/>
</dbReference>
<keyword evidence="10" id="KW-1185">Reference proteome</keyword>
<dbReference type="STRING" id="1851544.ODI_04334"/>
<dbReference type="InterPro" id="IPR012132">
    <property type="entry name" value="GMC_OxRdtase"/>
</dbReference>
<protein>
    <submittedName>
        <fullName evidence="8">Choline dehydrogenase</fullName>
        <ecNumber evidence="8">1.1.99.1</ecNumber>
    </submittedName>
</protein>
<name>A0A1C3K4X1_9BURK</name>
<gene>
    <name evidence="8" type="ORF">ODI_04334</name>
    <name evidence="9" type="ORF">ODI_R0536</name>
</gene>
<dbReference type="Pfam" id="PF00732">
    <property type="entry name" value="GMC_oxred_N"/>
    <property type="match status" value="1"/>
</dbReference>
<dbReference type="RefSeq" id="WP_067756476.1">
    <property type="nucleotide sequence ID" value="NZ_LT907988.1"/>
</dbReference>
<dbReference type="PANTHER" id="PTHR11552:SF147">
    <property type="entry name" value="CHOLINE DEHYDROGENASE, MITOCHONDRIAL"/>
    <property type="match status" value="1"/>
</dbReference>
<dbReference type="GO" id="GO:0008812">
    <property type="term" value="F:choline dehydrogenase activity"/>
    <property type="evidence" value="ECO:0007669"/>
    <property type="project" value="UniProtKB-EC"/>
</dbReference>
<dbReference type="OrthoDB" id="9785276at2"/>
<evidence type="ECO:0000256" key="4">
    <source>
        <dbReference type="ARBA" id="ARBA00022827"/>
    </source>
</evidence>
<sequence length="564" mass="60543">MQDFYDVVIVGGGSAGCVLANRLSADPARRVLLVEAGQDMPPGKEPAAILDSYPMGLFHGDTYIWPGLKARITTGPDGKPTQRAYEQGRILGGGSSINVQAANRGLPRDYDEWAELGATGWDWASVLPYFRKLERDLDCGGPLHGKDGPLPIRRIPAHAFPPFGKAVRQAFSASGLPLREDQNGDFEDGLFPPAFSNENDRRVSTAQAYLDAATRARPNLAIWADTTVQGLTLQGREITGLTLRRGGASQAVRAGRVVLTAGALQSPALLLRAGIGPGDALAKLGIRVVLDLPGVGRNLRDHPALTLAQFLPRALRLPMSYRRASFLAMRYSSGLPGGCASDMYVTASARAGWHALGARLALYFMWCNRPRSQGAVRLVSPDADTHPDVDLGLLSDDSDLARMMQCVRRVAQLAVAPALNPNPDDLFPAAFTPRIKRLSAYSPGNARLNRILGAMLDVPAPLRRMILRHGMTGGVSLADILADDTQLEAFVRRSVFGVWHASGTCRMGALDDPMAVVDAGGKVIGMRNLHVADASVMPRLPTANTNIPVIMIAEKISDALRAEH</sequence>
<evidence type="ECO:0000256" key="2">
    <source>
        <dbReference type="ARBA" id="ARBA00010790"/>
    </source>
</evidence>
<dbReference type="PIRSF" id="PIRSF000137">
    <property type="entry name" value="Alcohol_oxidase"/>
    <property type="match status" value="1"/>
</dbReference>
<dbReference type="PANTHER" id="PTHR11552">
    <property type="entry name" value="GLUCOSE-METHANOL-CHOLINE GMC OXIDOREDUCTASE"/>
    <property type="match status" value="1"/>
</dbReference>
<feature type="binding site" evidence="5">
    <location>
        <position position="228"/>
    </location>
    <ligand>
        <name>FAD</name>
        <dbReference type="ChEBI" id="CHEBI:57692"/>
    </ligand>
</feature>
<dbReference type="InterPro" id="IPR036188">
    <property type="entry name" value="FAD/NAD-bd_sf"/>
</dbReference>